<dbReference type="Proteomes" id="UP000538670">
    <property type="component" value="Unassembled WGS sequence"/>
</dbReference>
<feature type="signal peptide" evidence="1">
    <location>
        <begin position="1"/>
        <end position="21"/>
    </location>
</feature>
<feature type="chain" id="PRO_5031239141" description="Secreted protein" evidence="1">
    <location>
        <begin position="22"/>
        <end position="157"/>
    </location>
</feature>
<organism evidence="2 3">
    <name type="scientific">Sphingomonas pseudosanguinis</name>
    <dbReference type="NCBI Taxonomy" id="413712"/>
    <lineage>
        <taxon>Bacteria</taxon>
        <taxon>Pseudomonadati</taxon>
        <taxon>Pseudomonadota</taxon>
        <taxon>Alphaproteobacteria</taxon>
        <taxon>Sphingomonadales</taxon>
        <taxon>Sphingomonadaceae</taxon>
        <taxon>Sphingomonas</taxon>
    </lineage>
</organism>
<name>A0A7W6ABJ0_9SPHN</name>
<protein>
    <recommendedName>
        <fullName evidence="4">Secreted protein</fullName>
    </recommendedName>
</protein>
<keyword evidence="1" id="KW-0732">Signal</keyword>
<proteinExistence type="predicted"/>
<evidence type="ECO:0008006" key="4">
    <source>
        <dbReference type="Google" id="ProtNLM"/>
    </source>
</evidence>
<comment type="caution">
    <text evidence="2">The sequence shown here is derived from an EMBL/GenBank/DDBJ whole genome shotgun (WGS) entry which is preliminary data.</text>
</comment>
<dbReference type="AlphaFoldDB" id="A0A7W6ABJ0"/>
<dbReference type="RefSeq" id="WP_183951528.1">
    <property type="nucleotide sequence ID" value="NZ_JACIDH010000006.1"/>
</dbReference>
<gene>
    <name evidence="2" type="ORF">GGR48_001766</name>
</gene>
<dbReference type="EMBL" id="JACIDH010000006">
    <property type="protein sequence ID" value="MBB3879339.1"/>
    <property type="molecule type" value="Genomic_DNA"/>
</dbReference>
<evidence type="ECO:0000256" key="1">
    <source>
        <dbReference type="SAM" id="SignalP"/>
    </source>
</evidence>
<accession>A0A7W6ABJ0</accession>
<evidence type="ECO:0000313" key="3">
    <source>
        <dbReference type="Proteomes" id="UP000538670"/>
    </source>
</evidence>
<reference evidence="2 3" key="1">
    <citation type="submission" date="2020-08" db="EMBL/GenBank/DDBJ databases">
        <title>Genomic Encyclopedia of Type Strains, Phase IV (KMG-IV): sequencing the most valuable type-strain genomes for metagenomic binning, comparative biology and taxonomic classification.</title>
        <authorList>
            <person name="Goeker M."/>
        </authorList>
    </citation>
    <scope>NUCLEOTIDE SEQUENCE [LARGE SCALE GENOMIC DNA]</scope>
    <source>
        <strain evidence="2 3">DSM 19512</strain>
    </source>
</reference>
<dbReference type="PROSITE" id="PS51257">
    <property type="entry name" value="PROKAR_LIPOPROTEIN"/>
    <property type="match status" value="1"/>
</dbReference>
<keyword evidence="3" id="KW-1185">Reference proteome</keyword>
<sequence>MSRGFTVVIGIMLACSGAALAADRPPVESWGKPGVSFDQYRNDAVACATIGYFRDVSQDEPAKRFIRGFETADNGLNQAGTPNLDFWIDLVQRVRPDRQKRELHAIQVGDVERCLTDKGYRRVALTRAEEKTLARYPRGSEARHRYLHALAARGAVE</sequence>
<evidence type="ECO:0000313" key="2">
    <source>
        <dbReference type="EMBL" id="MBB3879339.1"/>
    </source>
</evidence>